<comment type="caution">
    <text evidence="1">The sequence shown here is derived from an EMBL/GenBank/DDBJ whole genome shotgun (WGS) entry which is preliminary data.</text>
</comment>
<dbReference type="AlphaFoldDB" id="A0A645F534"/>
<reference evidence="1" key="1">
    <citation type="submission" date="2019-08" db="EMBL/GenBank/DDBJ databases">
        <authorList>
            <person name="Kucharzyk K."/>
            <person name="Murdoch R.W."/>
            <person name="Higgins S."/>
            <person name="Loffler F."/>
        </authorList>
    </citation>
    <scope>NUCLEOTIDE SEQUENCE</scope>
</reference>
<organism evidence="1">
    <name type="scientific">bioreactor metagenome</name>
    <dbReference type="NCBI Taxonomy" id="1076179"/>
    <lineage>
        <taxon>unclassified sequences</taxon>
        <taxon>metagenomes</taxon>
        <taxon>ecological metagenomes</taxon>
    </lineage>
</organism>
<dbReference type="EMBL" id="VSSQ01054694">
    <property type="protein sequence ID" value="MPN08622.1"/>
    <property type="molecule type" value="Genomic_DNA"/>
</dbReference>
<proteinExistence type="predicted"/>
<gene>
    <name evidence="1" type="ORF">SDC9_155907</name>
</gene>
<protein>
    <submittedName>
        <fullName evidence="1">Uncharacterized protein</fullName>
    </submittedName>
</protein>
<name>A0A645F534_9ZZZZ</name>
<accession>A0A645F534</accession>
<evidence type="ECO:0000313" key="1">
    <source>
        <dbReference type="EMBL" id="MPN08622.1"/>
    </source>
</evidence>
<sequence length="93" mass="9762">MHFPHFQQGRAGAGIVCLGKVLGDHLVRLAGAGGGNTQNALVERIELWPGAVGRKDVRLVPGLAGNECARLHLYGVLPNRRGCRAIKVGTATA</sequence>